<dbReference type="NCBIfam" id="NF047352">
    <property type="entry name" value="P_loop_sacsin"/>
    <property type="match status" value="1"/>
</dbReference>
<dbReference type="InterPro" id="IPR052957">
    <property type="entry name" value="Auxin_embryo_med"/>
</dbReference>
<comment type="caution">
    <text evidence="3">The sequence shown here is derived from an EMBL/GenBank/DDBJ whole genome shotgun (WGS) entry which is preliminary data.</text>
</comment>
<dbReference type="Proteomes" id="UP001178507">
    <property type="component" value="Unassembled WGS sequence"/>
</dbReference>
<evidence type="ECO:0008006" key="5">
    <source>
        <dbReference type="Google" id="ProtNLM"/>
    </source>
</evidence>
<accession>A0AA36HYI4</accession>
<evidence type="ECO:0000256" key="1">
    <source>
        <dbReference type="SAM" id="Coils"/>
    </source>
</evidence>
<dbReference type="PANTHER" id="PTHR32387:SF0">
    <property type="entry name" value="PROTEIN NO VEIN"/>
    <property type="match status" value="1"/>
</dbReference>
<proteinExistence type="predicted"/>
<feature type="compositionally biased region" description="Basic and acidic residues" evidence="2">
    <location>
        <begin position="1688"/>
        <end position="1697"/>
    </location>
</feature>
<feature type="compositionally biased region" description="Polar residues" evidence="2">
    <location>
        <begin position="1781"/>
        <end position="1792"/>
    </location>
</feature>
<feature type="compositionally biased region" description="Low complexity" evidence="2">
    <location>
        <begin position="1650"/>
        <end position="1681"/>
    </location>
</feature>
<dbReference type="PANTHER" id="PTHR32387">
    <property type="entry name" value="WU:FJ29H11"/>
    <property type="match status" value="1"/>
</dbReference>
<keyword evidence="4" id="KW-1185">Reference proteome</keyword>
<feature type="coiled-coil region" evidence="1">
    <location>
        <begin position="1849"/>
        <end position="1876"/>
    </location>
</feature>
<keyword evidence="1" id="KW-0175">Coiled coil</keyword>
<feature type="region of interest" description="Disordered" evidence="2">
    <location>
        <begin position="1596"/>
        <end position="1843"/>
    </location>
</feature>
<feature type="compositionally biased region" description="Pro residues" evidence="2">
    <location>
        <begin position="1606"/>
        <end position="1617"/>
    </location>
</feature>
<feature type="compositionally biased region" description="Basic and acidic residues" evidence="2">
    <location>
        <begin position="1758"/>
        <end position="1773"/>
    </location>
</feature>
<organism evidence="3 4">
    <name type="scientific">Effrenium voratum</name>
    <dbReference type="NCBI Taxonomy" id="2562239"/>
    <lineage>
        <taxon>Eukaryota</taxon>
        <taxon>Sar</taxon>
        <taxon>Alveolata</taxon>
        <taxon>Dinophyceae</taxon>
        <taxon>Suessiales</taxon>
        <taxon>Symbiodiniaceae</taxon>
        <taxon>Effrenium</taxon>
    </lineage>
</organism>
<dbReference type="SUPFAM" id="SSF55874">
    <property type="entry name" value="ATPase domain of HSP90 chaperone/DNA topoisomerase II/histidine kinase"/>
    <property type="match status" value="1"/>
</dbReference>
<evidence type="ECO:0000256" key="2">
    <source>
        <dbReference type="SAM" id="MobiDB-lite"/>
    </source>
</evidence>
<dbReference type="InterPro" id="IPR036890">
    <property type="entry name" value="HATPase_C_sf"/>
</dbReference>
<evidence type="ECO:0000313" key="4">
    <source>
        <dbReference type="Proteomes" id="UP001178507"/>
    </source>
</evidence>
<sequence length="1891" mass="210645">MIGRVGLVQVPPSCGITPQSARPDAQDEELLEDLLLLSKSKSAEDAEEDHGWWSTVLLAALRFCPAPAALASATTVRLPRGLAPLQAQEAVDLSRLARLLQRACLRGDPGQKDAPRIRLGGTFGFGWLSVPELLGVLGSPEAAKAARKEVQAVAMESARTGVFEQKTAQIHHFAMLKWAGADWSEQSDAGRTPLHALCAGACTRTCVGGGGRAAPLRGGAWGAKARYLARDAGEWHASVDEHGLSPLNYVLPPIKPTCNCVGTVDWELIQSLMSFLWLQFDPHRIQHQAMQALSAPINAFSCIIAVMNTQLSWIDMPNDGGSLEVDPTVQSEECMEQDYISTMLDGGEGRASTPSSVDAFSCALVECRMNFAEARVRCRRYLEPMVRLQLLRAAAKQRQWQGASGKKRCEQLLVEGRERWKLRKEDLERRIWRLEMELVQTIALPPPVTSSPSKVEAPQEVQVTEAEWQPPARAAAEALVQRLRRQRLVEVEPGACPKSVEQTKVALSAAVDRLARDLYELEGHFVFELVQNADDNTYDHGVKGELQMSLCEEGGRQFFLSRNNERGLRDSDVVAMCDINASLKKSGCIGKKGIGWKSTFAVSNTPHVLSGAYTFKFDIAGPLETLGYVTPTWLTDKDLTELPAQVREAHAHGGTVIYLPLHAGFSGTVDAFDQLCEHRVTLLFLKQLHRIHFHYPDGKKVLIQREAETQEGHCVSVKSADSRSLEEHRHFAIHHFSLPKEEESAEQISIRLAFPLETEAFSAMAVHVGLPVRPVGFGFAIDAPFDLVASRADLHEGSALNQLICKNIPKAFQEFMAGHWLSHKAMMLLGTEVVPRPIWQHVRRELVEALTQVPCVETESGTLEPPKRCLARPKAPLARQASKLIPLELLLASCDRHFADAKGLEVLDLSHWVKVLQYRGGAWREGLVAQATQWENPCDFFVPLCSWLELELKESEQPSELLQQLWEVDLLPGFRVPTLRLSGGPIFTRPCLKVRADWQGILSEAGLLRVLSPKLRLVLQTTTPFLLDSLTCNMSRAELAACCVQWHLTRFEGLHLFAKELPLKAVLASLACLKETFLAEEMPDGLEADTHEARMQKWRALGQKLWVPSWNKIFTLKRPRKLRNIFCLGVAVVDNNQECADGLVLAEVSKKTWGQDFLGWEAFFDAIGVAPLDPGQARGAALQHRHIIFDRLGKNLCSHEWWHSVVKLGAPVLSYVARRCEGTWLRALPVKVDACGMVARLSVGAKERSLQKVCLGDFFLHEEFSRFGGPYLRYVRMPEIDSTSAPVVRDCLGGCGVQVRLTVPALVRCLQLLRYENCCSHLEVFADVYKEITSLSNSEEDREALEEVREELTELVFVPGGFRKLAECTWDEDKDFQWLTQVPALQVHYQRYGPMLRRYFLDLLQLPEKHPGFRPPDLLLALKALTEQVEKALADKSASLLDSLHDLASRIYGGLAQACRMNSVTWHAEVRRGFTAERLLLIPDTSQVGPRQRPKRLFTKEAWWDLEPELQTTKAHGLSLRPLYESVPDAEFFFLRVVGLRKVCSRADVAIRLKASMGSEKAFSNWSEGIDVNDLEELEDIQTSSFFRPPGWRAVGEEEEQAAQAPAPPPAFQPPPATSARVPAWRSAASAQDAQNRAERALEEERQRKAQGQRQAQPAPAHPTPAVAGPAARPAVGPAARSARHRFAWREPRRQAESETQTRPSLPNADPRPAAPRPADPRPADPRPEERSDPRPEPREAPAEPRRRRATWSQLRAQQEEQKQAKTEERPAAEPEPAAATSSQKPRSTCISAWSPRSPAAKLEVNGSETTTGPSSEGQADAADAADGSVRGSETTDAPPESAELVRRLAELRCRAQQRRSEVEDLRQECRTVEDTTQRYLRILKEFYDNM</sequence>
<reference evidence="3" key="1">
    <citation type="submission" date="2023-08" db="EMBL/GenBank/DDBJ databases">
        <authorList>
            <person name="Chen Y."/>
            <person name="Shah S."/>
            <person name="Dougan E. K."/>
            <person name="Thang M."/>
            <person name="Chan C."/>
        </authorList>
    </citation>
    <scope>NUCLEOTIDE SEQUENCE</scope>
</reference>
<gene>
    <name evidence="3" type="ORF">EVOR1521_LOCUS6428</name>
</gene>
<protein>
    <recommendedName>
        <fullName evidence="5">Protein NO VEIN C-terminal domain-containing protein</fullName>
    </recommendedName>
</protein>
<feature type="compositionally biased region" description="Basic and acidic residues" evidence="2">
    <location>
        <begin position="1636"/>
        <end position="1648"/>
    </location>
</feature>
<feature type="compositionally biased region" description="Polar residues" evidence="2">
    <location>
        <begin position="1807"/>
        <end position="1818"/>
    </location>
</feature>
<dbReference type="Gene3D" id="3.30.565.10">
    <property type="entry name" value="Histidine kinase-like ATPase, C-terminal domain"/>
    <property type="match status" value="1"/>
</dbReference>
<name>A0AA36HYI4_9DINO</name>
<evidence type="ECO:0000313" key="3">
    <source>
        <dbReference type="EMBL" id="CAJ1377697.1"/>
    </source>
</evidence>
<dbReference type="EMBL" id="CAUJNA010000480">
    <property type="protein sequence ID" value="CAJ1377697.1"/>
    <property type="molecule type" value="Genomic_DNA"/>
</dbReference>
<feature type="compositionally biased region" description="Basic and acidic residues" evidence="2">
    <location>
        <begin position="1719"/>
        <end position="1745"/>
    </location>
</feature>